<reference evidence="2" key="1">
    <citation type="journal article" date="2023" name="BMC Genomics">
        <title>Chromosome-level genome assemblies of Cutaneotrichosporon spp. (Trichosporonales, Basidiomycota) reveal imbalanced evolution between nucleotide sequences and chromosome synteny.</title>
        <authorList>
            <person name="Kobayashi Y."/>
            <person name="Kayamori A."/>
            <person name="Aoki K."/>
            <person name="Shiwa Y."/>
            <person name="Matsutani M."/>
            <person name="Fujita N."/>
            <person name="Sugita T."/>
            <person name="Iwasaki W."/>
            <person name="Tanaka N."/>
            <person name="Takashima M."/>
        </authorList>
    </citation>
    <scope>NUCLEOTIDE SEQUENCE</scope>
    <source>
        <strain evidence="2">HIS019</strain>
    </source>
</reference>
<organism evidence="2 3">
    <name type="scientific">Cutaneotrichosporon cavernicola</name>
    <dbReference type="NCBI Taxonomy" id="279322"/>
    <lineage>
        <taxon>Eukaryota</taxon>
        <taxon>Fungi</taxon>
        <taxon>Dikarya</taxon>
        <taxon>Basidiomycota</taxon>
        <taxon>Agaricomycotina</taxon>
        <taxon>Tremellomycetes</taxon>
        <taxon>Trichosporonales</taxon>
        <taxon>Trichosporonaceae</taxon>
        <taxon>Cutaneotrichosporon</taxon>
    </lineage>
</organism>
<dbReference type="SUPFAM" id="SSF57959">
    <property type="entry name" value="Leucine zipper domain"/>
    <property type="match status" value="1"/>
</dbReference>
<evidence type="ECO:0008006" key="4">
    <source>
        <dbReference type="Google" id="ProtNLM"/>
    </source>
</evidence>
<feature type="compositionally biased region" description="Basic and acidic residues" evidence="1">
    <location>
        <begin position="165"/>
        <end position="175"/>
    </location>
</feature>
<dbReference type="Proteomes" id="UP001233271">
    <property type="component" value="Chromosome 4"/>
</dbReference>
<accession>A0AA48QW24</accession>
<feature type="region of interest" description="Disordered" evidence="1">
    <location>
        <begin position="110"/>
        <end position="184"/>
    </location>
</feature>
<dbReference type="Gene3D" id="1.20.5.170">
    <property type="match status" value="1"/>
</dbReference>
<feature type="region of interest" description="Disordered" evidence="1">
    <location>
        <begin position="287"/>
        <end position="309"/>
    </location>
</feature>
<feature type="compositionally biased region" description="Pro residues" evidence="1">
    <location>
        <begin position="55"/>
        <end position="72"/>
    </location>
</feature>
<dbReference type="EMBL" id="AP028215">
    <property type="protein sequence ID" value="BEI91906.1"/>
    <property type="molecule type" value="Genomic_DNA"/>
</dbReference>
<dbReference type="AlphaFoldDB" id="A0AA48QW24"/>
<proteinExistence type="predicted"/>
<name>A0AA48QW24_9TREE</name>
<feature type="compositionally biased region" description="Basic and acidic residues" evidence="1">
    <location>
        <begin position="292"/>
        <end position="309"/>
    </location>
</feature>
<dbReference type="KEGG" id="ccac:CcaHIS019_0407260"/>
<protein>
    <recommendedName>
        <fullName evidence="4">BZIP domain-containing protein</fullName>
    </recommendedName>
</protein>
<evidence type="ECO:0000313" key="3">
    <source>
        <dbReference type="Proteomes" id="UP001233271"/>
    </source>
</evidence>
<dbReference type="CDD" id="cd14688">
    <property type="entry name" value="bZIP_YAP"/>
    <property type="match status" value="1"/>
</dbReference>
<dbReference type="GO" id="GO:0003700">
    <property type="term" value="F:DNA-binding transcription factor activity"/>
    <property type="evidence" value="ECO:0007669"/>
    <property type="project" value="InterPro"/>
</dbReference>
<dbReference type="RefSeq" id="XP_060457171.1">
    <property type="nucleotide sequence ID" value="XM_060600593.1"/>
</dbReference>
<evidence type="ECO:0000256" key="1">
    <source>
        <dbReference type="SAM" id="MobiDB-lite"/>
    </source>
</evidence>
<dbReference type="InterPro" id="IPR046347">
    <property type="entry name" value="bZIP_sf"/>
</dbReference>
<sequence length="309" mass="33713">MNSPPNSLASLLSAVPNVYQGAPPAPPAEEGNHDAIIMTYLRDAYEPVEERYYPPYRPSAPRGAPPSPPDPTVPIPTTLANIGAALANATDTPFTISLPPAVGMEEAFTDTLDRGEMGGKRRKAPHERAGWKEMDDEKRRDGSAEAAATLIAFEEEERPSKRQAKSKEARAEQNRKAQQLFRRKREEKIKQLELDSMALASTRSRLAVAEARLSDMALELEAKMIEAQGMRRALATAVNVAGLSVVKPDGALVLSPEEYEGRDRARVTPAHLDAACDGLARAARQLAKANRRQREDVRAAHEASQHAQA</sequence>
<gene>
    <name evidence="2" type="ORF">CcaverHIS019_0407260</name>
</gene>
<evidence type="ECO:0000313" key="2">
    <source>
        <dbReference type="EMBL" id="BEI91906.1"/>
    </source>
</evidence>
<dbReference type="GeneID" id="85495776"/>
<feature type="compositionally biased region" description="Basic and acidic residues" evidence="1">
    <location>
        <begin position="126"/>
        <end position="143"/>
    </location>
</feature>
<feature type="region of interest" description="Disordered" evidence="1">
    <location>
        <begin position="52"/>
        <end position="72"/>
    </location>
</feature>
<keyword evidence="3" id="KW-1185">Reference proteome</keyword>